<name>A0ABY6B390_9BURK</name>
<feature type="region of interest" description="Disordered" evidence="1">
    <location>
        <begin position="150"/>
        <end position="246"/>
    </location>
</feature>
<keyword evidence="2" id="KW-0472">Membrane</keyword>
<accession>A0ABY6B390</accession>
<reference evidence="4" key="1">
    <citation type="submission" date="2022-10" db="EMBL/GenBank/DDBJ databases">
        <title>Characterization and whole genome sequencing of a new Roseateles species, isolated from fresh water.</title>
        <authorList>
            <person name="Guliayeva D.Y."/>
            <person name="Akhremchuk A.E."/>
            <person name="Sikolenko M.A."/>
            <person name="Valentovich L.N."/>
            <person name="Sidarenka A.V."/>
        </authorList>
    </citation>
    <scope>NUCLEOTIDE SEQUENCE</scope>
    <source>
        <strain evidence="4">BIM B-1768</strain>
    </source>
</reference>
<keyword evidence="5" id="KW-1185">Reference proteome</keyword>
<protein>
    <submittedName>
        <fullName evidence="4">DUF4350 domain-containing protein</fullName>
    </submittedName>
</protein>
<evidence type="ECO:0000259" key="3">
    <source>
        <dbReference type="Pfam" id="PF14258"/>
    </source>
</evidence>
<feature type="transmembrane region" description="Helical" evidence="2">
    <location>
        <begin position="360"/>
        <end position="379"/>
    </location>
</feature>
<dbReference type="EMBL" id="CP104562">
    <property type="protein sequence ID" value="UXH79645.1"/>
    <property type="molecule type" value="Genomic_DNA"/>
</dbReference>
<dbReference type="InterPro" id="IPR029062">
    <property type="entry name" value="Class_I_gatase-like"/>
</dbReference>
<feature type="compositionally biased region" description="Acidic residues" evidence="1">
    <location>
        <begin position="224"/>
        <end position="246"/>
    </location>
</feature>
<dbReference type="RefSeq" id="WP_261759465.1">
    <property type="nucleotide sequence ID" value="NZ_CP104562.2"/>
</dbReference>
<gene>
    <name evidence="4" type="ORF">N4261_06945</name>
</gene>
<evidence type="ECO:0000313" key="5">
    <source>
        <dbReference type="Proteomes" id="UP001064933"/>
    </source>
</evidence>
<dbReference type="Pfam" id="PF14258">
    <property type="entry name" value="DUF4350"/>
    <property type="match status" value="1"/>
</dbReference>
<proteinExistence type="predicted"/>
<evidence type="ECO:0000256" key="2">
    <source>
        <dbReference type="SAM" id="Phobius"/>
    </source>
</evidence>
<keyword evidence="2" id="KW-0812">Transmembrane</keyword>
<sequence length="498" mass="53710">MTRDRVIGALVALALLAGGWWYYTNTEWVTQSRWRPAKGEARDNPVYAFEQLLRHLGLQAEHHDRLDRLPPEGGRLILLSNEWALMPERAAELRAWVQRGGHLILTRPADWDDTPLEKWVPIIAVDVKKRPVPPAAASAASAGPSAAAAKAGAAAQDESTSDGLPTTSSSAKCEASGAASHSTAKDDAVQSPGGKPPNAPAQPGGAHTEADDGCSNDTAASDAASEDDQGAAEGDDDEGDGEADDEDDDLVRARATPPLFGSVDPVRTCSLFYESQRLVLTPGSTAQWTISTGAGSQGLRVAMGQGSVTVLNVNSQAFMNGSAQQCEHPLLLTSAIQAAPGATVWLYLNEKREALLPWLWHQGWIAIVMGLLALTAALWRHAVRFGPRVAPLPRLRRSISEQVRGLGAYLHREGADALLAAQQRALDDTAARHLPGYRRQTVPERVRLVAEATLLDRHDLASAMTARFCTRAELPPRLHLLETARRRLQDIHDERHST</sequence>
<feature type="compositionally biased region" description="Polar residues" evidence="1">
    <location>
        <begin position="157"/>
        <end position="171"/>
    </location>
</feature>
<feature type="transmembrane region" description="Helical" evidence="2">
    <location>
        <begin position="6"/>
        <end position="23"/>
    </location>
</feature>
<dbReference type="InterPro" id="IPR025646">
    <property type="entry name" value="DUF4350"/>
</dbReference>
<feature type="domain" description="DUF4350" evidence="3">
    <location>
        <begin position="41"/>
        <end position="201"/>
    </location>
</feature>
<dbReference type="Proteomes" id="UP001064933">
    <property type="component" value="Chromosome"/>
</dbReference>
<evidence type="ECO:0000256" key="1">
    <source>
        <dbReference type="SAM" id="MobiDB-lite"/>
    </source>
</evidence>
<dbReference type="Gene3D" id="3.40.50.880">
    <property type="match status" value="1"/>
</dbReference>
<keyword evidence="2" id="KW-1133">Transmembrane helix</keyword>
<organism evidence="4 5">
    <name type="scientific">Roseateles amylovorans</name>
    <dbReference type="NCBI Taxonomy" id="2978473"/>
    <lineage>
        <taxon>Bacteria</taxon>
        <taxon>Pseudomonadati</taxon>
        <taxon>Pseudomonadota</taxon>
        <taxon>Betaproteobacteria</taxon>
        <taxon>Burkholderiales</taxon>
        <taxon>Sphaerotilaceae</taxon>
        <taxon>Roseateles</taxon>
    </lineage>
</organism>
<evidence type="ECO:0000313" key="4">
    <source>
        <dbReference type="EMBL" id="UXH79645.1"/>
    </source>
</evidence>